<proteinExistence type="predicted"/>
<evidence type="ECO:0000313" key="2">
    <source>
        <dbReference type="EMBL" id="CBI44193.1"/>
    </source>
</evidence>
<dbReference type="AlphaFoldDB" id="A0A9P1JJM1"/>
<evidence type="ECO:0000256" key="1">
    <source>
        <dbReference type="SAM" id="Coils"/>
    </source>
</evidence>
<evidence type="ECO:0000313" key="3">
    <source>
        <dbReference type="Proteomes" id="UP000006562"/>
    </source>
</evidence>
<keyword evidence="1" id="KW-0175">Coiled coil</keyword>
<reference evidence="3" key="2">
    <citation type="journal article" date="2011" name="J. Biotechnol.">
        <title>Genome sequence of B. amyloliquefaciens type strain DSM7(T) reveals differences to plant-associated B. amyloliquefaciens FZB42.</title>
        <authorList>
            <person name="Ruckert C."/>
            <person name="Blom J."/>
            <person name="Chen X."/>
            <person name="Reva O."/>
            <person name="Borriss R."/>
        </authorList>
    </citation>
    <scope>NUCLEOTIDE SEQUENCE [LARGE SCALE GENOMIC DNA]</scope>
    <source>
        <strain evidence="3">DSM 7</strain>
    </source>
</reference>
<dbReference type="KEGG" id="bao:BAMF_3067"/>
<reference evidence="2 3" key="1">
    <citation type="journal article" date="2011" name="Int. J. Syst. Evol. Microbiol.">
        <title>Relationship of Bacillus amyloliquefaciens clades associated with strains DSM 7T and FZB42T: a proposal for Bacillus amyloliquefaciens subsp. amyloliquefaciens subsp. nov. and Bacillus amyloliquefaciens subsp. plantarum subsp. nov. based on complete genome sequence comparisons.</title>
        <authorList>
            <person name="Borriss R."/>
            <person name="Chen X.H."/>
            <person name="Rueckert C."/>
            <person name="Blom J."/>
            <person name="Becker A."/>
            <person name="Baumgarth B."/>
            <person name="Fan B."/>
            <person name="Pukall R."/>
            <person name="Schumann P."/>
            <person name="Sproer C."/>
            <person name="Junge H."/>
            <person name="Vater J."/>
            <person name="Puhler A."/>
            <person name="Klenk H.P."/>
        </authorList>
    </citation>
    <scope>NUCLEOTIDE SEQUENCE [LARGE SCALE GENOMIC DNA]</scope>
    <source>
        <strain evidence="3">DSM 7</strain>
    </source>
</reference>
<keyword evidence="3" id="KW-1185">Reference proteome</keyword>
<accession>A0A9P1JJM1</accession>
<gene>
    <name evidence="2" type="primary">yqxJ</name>
    <name evidence="2" type="ordered locus">BAMF_3067</name>
</gene>
<protein>
    <submittedName>
        <fullName evidence="2">Uncharacterized protein yqxJ</fullName>
    </submittedName>
</protein>
<feature type="coiled-coil region" evidence="1">
    <location>
        <begin position="1"/>
        <end position="28"/>
    </location>
</feature>
<dbReference type="EMBL" id="FN597644">
    <property type="protein sequence ID" value="CBI44193.1"/>
    <property type="molecule type" value="Genomic_DNA"/>
</dbReference>
<organism evidence="2 3">
    <name type="scientific">Bacillus amyloliquefaciens (strain ATCC 23350 / DSM 7 / BCRC 11601 / CCUG 28519 / NBRC 15535 / NRRL B-14393 / F)</name>
    <dbReference type="NCBI Taxonomy" id="692420"/>
    <lineage>
        <taxon>Bacteria</taxon>
        <taxon>Bacillati</taxon>
        <taxon>Bacillota</taxon>
        <taxon>Bacilli</taxon>
        <taxon>Bacillales</taxon>
        <taxon>Bacillaceae</taxon>
        <taxon>Bacillus</taxon>
        <taxon>Bacillus amyloliquefaciens group</taxon>
    </lineage>
</organism>
<name>A0A9P1JJM1_BACAS</name>
<sequence length="120" mass="14069">MATVEERLDNLEKKVEKQAFQLRLVQQLAADYDRFGLFDQVIAYDLNEDQYQGLRKLTSEQAEKLKNGEQVSLEEFSKEFKNILKDTEKEVDFDKFISIWLKGPADGFGFSKALHNHFFK</sequence>
<dbReference type="Proteomes" id="UP000006562">
    <property type="component" value="Chromosome"/>
</dbReference>
<dbReference type="RefSeq" id="WP_013353487.1">
    <property type="nucleotide sequence ID" value="NC_014551.1"/>
</dbReference>